<name>A0A921NWX4_9RHOB</name>
<reference evidence="1" key="1">
    <citation type="submission" date="2013-03" db="EMBL/GenBank/DDBJ databases">
        <title>Genome Sequence of the Profundibacterium mesophilum strain KAUST100406-0324T from Red Sea, a novel genus in the family Rhodobacteraceae.</title>
        <authorList>
            <person name="Essack M."/>
            <person name="Alam I."/>
            <person name="Lafi F."/>
            <person name="Alawi W."/>
            <person name="Kamanu F."/>
            <person name="Al-Suwailem A."/>
            <person name="Lee O.O."/>
            <person name="Xu Y."/>
            <person name="Bajic V."/>
            <person name="Qian P.-Y."/>
            <person name="Archer J."/>
        </authorList>
    </citation>
    <scope>NUCLEOTIDE SEQUENCE</scope>
    <source>
        <strain evidence="1">KAUST100406-0324</strain>
    </source>
</reference>
<proteinExistence type="predicted"/>
<comment type="caution">
    <text evidence="1">The sequence shown here is derived from an EMBL/GenBank/DDBJ whole genome shotgun (WGS) entry which is preliminary data.</text>
</comment>
<dbReference type="EMBL" id="APKE01000015">
    <property type="protein sequence ID" value="KAF0676254.1"/>
    <property type="molecule type" value="Genomic_DNA"/>
</dbReference>
<keyword evidence="2" id="KW-1185">Reference proteome</keyword>
<dbReference type="AlphaFoldDB" id="A0A921NWX4"/>
<evidence type="ECO:0000313" key="1">
    <source>
        <dbReference type="EMBL" id="KAF0676254.1"/>
    </source>
</evidence>
<evidence type="ECO:0000313" key="2">
    <source>
        <dbReference type="Proteomes" id="UP000698242"/>
    </source>
</evidence>
<accession>A0A921NWX4</accession>
<dbReference type="RefSeq" id="WP_159964856.1">
    <property type="nucleotide sequence ID" value="NZ_APKE01000015.1"/>
</dbReference>
<organism evidence="1 2">
    <name type="scientific">Profundibacterium mesophilum KAUST100406-0324</name>
    <dbReference type="NCBI Taxonomy" id="1037889"/>
    <lineage>
        <taxon>Bacteria</taxon>
        <taxon>Pseudomonadati</taxon>
        <taxon>Pseudomonadota</taxon>
        <taxon>Alphaproteobacteria</taxon>
        <taxon>Rhodobacterales</taxon>
        <taxon>Roseobacteraceae</taxon>
        <taxon>Profundibacterium</taxon>
    </lineage>
</organism>
<dbReference type="Proteomes" id="UP000698242">
    <property type="component" value="Unassembled WGS sequence"/>
</dbReference>
<gene>
    <name evidence="1" type="ORF">PMES_01411</name>
</gene>
<protein>
    <submittedName>
        <fullName evidence="1">Uncharacterized protein</fullName>
    </submittedName>
</protein>
<sequence length="78" mass="8222">MTTRIITTAIIAILATGTAVSAQSLYPRPVISMTTPVVRDCTQLERSAGVTEEQCGTLTVSQIMLIAEPAKADTPSDD</sequence>